<name>A0AAU8LVG8_9BACT</name>
<reference evidence="1" key="1">
    <citation type="journal article" date="2024" name="Syst. Appl. Microbiol.">
        <title>First single-strain enrichments of Electrothrix cable bacteria, description of E. aestuarii sp. nov. and E. rattekaaiensis sp. nov., and proposal of a cable bacteria taxonomy following the rules of the SeqCode.</title>
        <authorList>
            <person name="Plum-Jensen L.E."/>
            <person name="Schramm A."/>
            <person name="Marshall I.P.G."/>
        </authorList>
    </citation>
    <scope>NUCLEOTIDE SEQUENCE</scope>
    <source>
        <strain evidence="1">Rat1</strain>
    </source>
</reference>
<proteinExistence type="predicted"/>
<dbReference type="AlphaFoldDB" id="A0AAU8LVG8"/>
<dbReference type="KEGG" id="eaj:Q3M24_23340"/>
<evidence type="ECO:0000313" key="1">
    <source>
        <dbReference type="EMBL" id="XCN73166.1"/>
    </source>
</evidence>
<protein>
    <submittedName>
        <fullName evidence="1">Uncharacterized protein</fullName>
    </submittedName>
</protein>
<accession>A0AAU8LVG8</accession>
<reference evidence="1" key="2">
    <citation type="submission" date="2024-06" db="EMBL/GenBank/DDBJ databases">
        <authorList>
            <person name="Plum-Jensen L.E."/>
            <person name="Schramm A."/>
            <person name="Marshall I.P.G."/>
        </authorList>
    </citation>
    <scope>NUCLEOTIDE SEQUENCE</scope>
    <source>
        <strain evidence="1">Rat1</strain>
    </source>
</reference>
<organism evidence="1">
    <name type="scientific">Candidatus Electrothrix aestuarii</name>
    <dbReference type="NCBI Taxonomy" id="3062594"/>
    <lineage>
        <taxon>Bacteria</taxon>
        <taxon>Pseudomonadati</taxon>
        <taxon>Thermodesulfobacteriota</taxon>
        <taxon>Desulfobulbia</taxon>
        <taxon>Desulfobulbales</taxon>
        <taxon>Desulfobulbaceae</taxon>
        <taxon>Candidatus Electrothrix</taxon>
    </lineage>
</organism>
<dbReference type="EMBL" id="CP159373">
    <property type="protein sequence ID" value="XCN73166.1"/>
    <property type="molecule type" value="Genomic_DNA"/>
</dbReference>
<gene>
    <name evidence="1" type="ORF">Q3M24_23340</name>
</gene>
<sequence>MTAKKRQRFKNHLRDNKLQDLAKLFGLQDAACNLTERCSFNFSYYDCYQDAGVDFYSLSESQQKNLVQSLVNYSKNSLSYWESQGDVFIVYGNFPPKNKTDFFHPKHVPHDVCWCRFRLAGEFRLVGFTVPGTLNEQRHGKTQKLYRASSKSQPLIQAILQDLPWHLLKERKKSSANMIQLAA</sequence>